<dbReference type="Pfam" id="PF01636">
    <property type="entry name" value="APH"/>
    <property type="match status" value="1"/>
</dbReference>
<dbReference type="InterPro" id="IPR002575">
    <property type="entry name" value="Aminoglycoside_PTrfase"/>
</dbReference>
<dbReference type="EMBL" id="CP032514">
    <property type="protein sequence ID" value="AYD90156.1"/>
    <property type="molecule type" value="Genomic_DNA"/>
</dbReference>
<keyword evidence="4" id="KW-1185">Reference proteome</keyword>
<dbReference type="Gene3D" id="3.90.1200.10">
    <property type="match status" value="1"/>
</dbReference>
<dbReference type="Proteomes" id="UP000273001">
    <property type="component" value="Chromosome"/>
</dbReference>
<sequence length="559" mass="59206">MEEHGPGYALAARRGGAVRSGAWPQDEALLEALGAWLPARRWFPLKGAAGSEPQSLRLVACQDMAPAVRDLLVAVPRSTQPATAEEGVTGQGGADVGRASGASTDGVEAAQGLRGQVVLHVPMVLEEPGALDSFAVAGEPPGSHGLTLEGPSGQVALVDGAHHPDFWRAWARQALEAGTVLEEDGARAILQRAHRLRVSTSQQSNSSVVLPAPACGQQPGGPEDACVPDLVVKLLRVLDEGRNPDVEVSVALARDGWDRVRRPVAWSVATWNPARSELGPSTMPAPATASTVSTDSAVACVFVPEAEDGFELFCALASSDDADGPRRKRALSLAASLGDTTAQMHDHLVSALGASAPPSPRDLAAALRLRAGWALAEVPEVSQRIPGAADQVRRFLTRLEALDTLGPSSRVHGDYHLGQVLHETGGQQRWYVLDFEGEPLRPLAERTRPDQPLRDVAGMLRSFDYAAAVGRTVHPDWLPAVRRAFTDGYYSRARHGHGPTALDQAASEVLLACLELDKALYEAVYEARNRPDWLDIPLDGIACLLGTPTAPGAPGPAHR</sequence>
<evidence type="ECO:0000313" key="3">
    <source>
        <dbReference type="EMBL" id="AYD90156.1"/>
    </source>
</evidence>
<accession>A0ABM6Z467</accession>
<proteinExistence type="predicted"/>
<evidence type="ECO:0000259" key="2">
    <source>
        <dbReference type="Pfam" id="PF01636"/>
    </source>
</evidence>
<evidence type="ECO:0000313" key="4">
    <source>
        <dbReference type="Proteomes" id="UP000273001"/>
    </source>
</evidence>
<name>A0ABM6Z467_9ACTO</name>
<evidence type="ECO:0000256" key="1">
    <source>
        <dbReference type="SAM" id="MobiDB-lite"/>
    </source>
</evidence>
<dbReference type="SUPFAM" id="SSF56112">
    <property type="entry name" value="Protein kinase-like (PK-like)"/>
    <property type="match status" value="1"/>
</dbReference>
<protein>
    <submittedName>
        <fullName evidence="3">1,4-alpha-glucan branching protein</fullName>
    </submittedName>
</protein>
<gene>
    <name evidence="3" type="ORF">D5R93_09370</name>
</gene>
<feature type="region of interest" description="Disordered" evidence="1">
    <location>
        <begin position="78"/>
        <end position="105"/>
    </location>
</feature>
<feature type="domain" description="Aminoglycoside phosphotransferase" evidence="2">
    <location>
        <begin position="314"/>
        <end position="486"/>
    </location>
</feature>
<dbReference type="InterPro" id="IPR011009">
    <property type="entry name" value="Kinase-like_dom_sf"/>
</dbReference>
<organism evidence="3 4">
    <name type="scientific">Actinomyces lilanjuaniae</name>
    <dbReference type="NCBI Taxonomy" id="2321394"/>
    <lineage>
        <taxon>Bacteria</taxon>
        <taxon>Bacillati</taxon>
        <taxon>Actinomycetota</taxon>
        <taxon>Actinomycetes</taxon>
        <taxon>Actinomycetales</taxon>
        <taxon>Actinomycetaceae</taxon>
        <taxon>Actinomyces</taxon>
    </lineage>
</organism>
<reference evidence="3 4" key="1">
    <citation type="submission" date="2018-09" db="EMBL/GenBank/DDBJ databases">
        <authorList>
            <person name="Li J."/>
        </authorList>
    </citation>
    <scope>NUCLEOTIDE SEQUENCE [LARGE SCALE GENOMIC DNA]</scope>
    <source>
        <strain evidence="3 4">2129</strain>
    </source>
</reference>